<protein>
    <submittedName>
        <fullName evidence="2">Small nuclear ribonucleoprotein B</fullName>
    </submittedName>
</protein>
<accession>A0A0H5BKJ2</accession>
<keyword evidence="2" id="KW-0542">Nucleomorph</keyword>
<keyword evidence="2" id="KW-0687">Ribonucleoprotein</keyword>
<feature type="domain" description="Sm" evidence="1">
    <location>
        <begin position="4"/>
        <end position="83"/>
    </location>
</feature>
<dbReference type="InterPro" id="IPR001163">
    <property type="entry name" value="Sm_dom_euk/arc"/>
</dbReference>
<dbReference type="SUPFAM" id="SSF50182">
    <property type="entry name" value="Sm-like ribonucleoproteins"/>
    <property type="match status" value="1"/>
</dbReference>
<evidence type="ECO:0000259" key="1">
    <source>
        <dbReference type="SMART" id="SM00651"/>
    </source>
</evidence>
<dbReference type="SMART" id="SM00651">
    <property type="entry name" value="Sm"/>
    <property type="match status" value="1"/>
</dbReference>
<dbReference type="EMBL" id="AB996602">
    <property type="protein sequence ID" value="BAS01780.1"/>
    <property type="molecule type" value="Genomic_DNA"/>
</dbReference>
<name>A0A0H5BKJ2_9EUKA</name>
<geneLocation type="nucleomorph" evidence="2"/>
<dbReference type="Pfam" id="PF01423">
    <property type="entry name" value="LSM"/>
    <property type="match status" value="1"/>
</dbReference>
<organism evidence="2">
    <name type="scientific">Amorphochlora amoebiformis</name>
    <dbReference type="NCBI Taxonomy" id="1561963"/>
    <lineage>
        <taxon>Eukaryota</taxon>
        <taxon>Sar</taxon>
        <taxon>Rhizaria</taxon>
        <taxon>Cercozoa</taxon>
        <taxon>Chlorarachniophyceae</taxon>
        <taxon>Amorphochlora</taxon>
    </lineage>
</organism>
<gene>
    <name evidence="2" type="primary">snrpB</name>
</gene>
<dbReference type="InterPro" id="IPR010920">
    <property type="entry name" value="LSM_dom_sf"/>
</dbReference>
<dbReference type="GO" id="GO:1990904">
    <property type="term" value="C:ribonucleoprotein complex"/>
    <property type="evidence" value="ECO:0007669"/>
    <property type="project" value="UniProtKB-KW"/>
</dbReference>
<proteinExistence type="predicted"/>
<dbReference type="Gene3D" id="2.30.30.100">
    <property type="match status" value="1"/>
</dbReference>
<sequence>MNTLLMKKYLDKIEILIKTSYKERIIGKLIAFDNHLNLVVVDAEKWDLKDSIKDNVKILKQINVKKLAGLVILRGDLLSYLYEID</sequence>
<dbReference type="AlphaFoldDB" id="A0A0H5BKJ2"/>
<evidence type="ECO:0000313" key="2">
    <source>
        <dbReference type="EMBL" id="BAS01780.1"/>
    </source>
</evidence>
<reference evidence="2" key="1">
    <citation type="journal article" date="2015" name="Genome Biol. Evol.">
        <title>Nucleomorph Genome Sequences of Two Chlorarachniophytes, Amorphochlora amoebiformis and Lotharella vacuolata.</title>
        <authorList>
            <person name="Suzuki S."/>
            <person name="Shirato S."/>
            <person name="Hirakawa Y."/>
            <person name="Ishida K."/>
        </authorList>
    </citation>
    <scope>NUCLEOTIDE SEQUENCE</scope>
    <source>
        <strain evidence="2">CCMP2058</strain>
    </source>
</reference>